<dbReference type="SUPFAM" id="SSF47413">
    <property type="entry name" value="lambda repressor-like DNA-binding domains"/>
    <property type="match status" value="1"/>
</dbReference>
<comment type="caution">
    <text evidence="3">The sequence shown here is derived from an EMBL/GenBank/DDBJ whole genome shotgun (WGS) entry which is preliminary data.</text>
</comment>
<dbReference type="InterPro" id="IPR050400">
    <property type="entry name" value="Bact_Cytoskel_RodZ"/>
</dbReference>
<dbReference type="InterPro" id="IPR010982">
    <property type="entry name" value="Lambda_DNA-bd_dom_sf"/>
</dbReference>
<dbReference type="Gene3D" id="1.10.260.40">
    <property type="entry name" value="lambda repressor-like DNA-binding domains"/>
    <property type="match status" value="1"/>
</dbReference>
<dbReference type="AlphaFoldDB" id="A0AAE2YRB3"/>
<dbReference type="Proteomes" id="UP001197378">
    <property type="component" value="Unassembled WGS sequence"/>
</dbReference>
<keyword evidence="4" id="KW-1185">Reference proteome</keyword>
<evidence type="ECO:0000256" key="1">
    <source>
        <dbReference type="SAM" id="Phobius"/>
    </source>
</evidence>
<dbReference type="InterPro" id="IPR025194">
    <property type="entry name" value="RodZ-like_C"/>
</dbReference>
<evidence type="ECO:0000259" key="2">
    <source>
        <dbReference type="PROSITE" id="PS50943"/>
    </source>
</evidence>
<dbReference type="EMBL" id="JAAXYO010000152">
    <property type="protein sequence ID" value="MBU2788528.1"/>
    <property type="molecule type" value="Genomic_DNA"/>
</dbReference>
<dbReference type="GO" id="GO:0003677">
    <property type="term" value="F:DNA binding"/>
    <property type="evidence" value="ECO:0007669"/>
    <property type="project" value="InterPro"/>
</dbReference>
<dbReference type="InterPro" id="IPR001387">
    <property type="entry name" value="Cro/C1-type_HTH"/>
</dbReference>
<organism evidence="3 4">
    <name type="scientific">Igneacidithiobacillus copahuensis</name>
    <dbReference type="NCBI Taxonomy" id="2724909"/>
    <lineage>
        <taxon>Bacteria</taxon>
        <taxon>Pseudomonadati</taxon>
        <taxon>Pseudomonadota</taxon>
        <taxon>Acidithiobacillia</taxon>
        <taxon>Acidithiobacillales</taxon>
        <taxon>Acidithiobacillaceae</taxon>
        <taxon>Igneacidithiobacillus</taxon>
    </lineage>
</organism>
<evidence type="ECO:0000313" key="4">
    <source>
        <dbReference type="Proteomes" id="UP001197378"/>
    </source>
</evidence>
<accession>A0AAE2YRB3</accession>
<dbReference type="RefSeq" id="WP_215871101.1">
    <property type="nucleotide sequence ID" value="NZ_JAAXYO010000152.1"/>
</dbReference>
<protein>
    <submittedName>
        <fullName evidence="3">Helix-turn-helix domain-containing protein</fullName>
    </submittedName>
</protein>
<sequence>MDEGFVELLAQLRSARVARGWDLAQAAQKLHITSTQITALEEGRFDELPGAAFARGYLRNYARLLDLDVEPLLAAYDRYQGGSGLEASKVVLPRSELPLLDYSGKMLFFSLLLAVALILLGWWLWGRGGSTSSPAPVATATSVSAAQHSAAQVVMSTPAEPAALTGSAFSPAATAATTSVTASTLSSQVGALAFHFTGDCWVQVRDASGNIVLSTLGRAGQDVSVTQGQPPYRILVGKASAVQITYAGKPVTLPANALNVARMQVGMAPVTASSNSAKLAPTPLAAAQSQQSSRPSAATASSAGVAVASDISTFSEVAHATSVTHSAS</sequence>
<dbReference type="PROSITE" id="PS50943">
    <property type="entry name" value="HTH_CROC1"/>
    <property type="match status" value="1"/>
</dbReference>
<evidence type="ECO:0000313" key="3">
    <source>
        <dbReference type="EMBL" id="MBU2788528.1"/>
    </source>
</evidence>
<keyword evidence="1" id="KW-0472">Membrane</keyword>
<dbReference type="Pfam" id="PF13464">
    <property type="entry name" value="RodZ_C"/>
    <property type="match status" value="1"/>
</dbReference>
<keyword evidence="1" id="KW-0812">Transmembrane</keyword>
<name>A0AAE2YRB3_9PROT</name>
<keyword evidence="1" id="KW-1133">Transmembrane helix</keyword>
<feature type="transmembrane region" description="Helical" evidence="1">
    <location>
        <begin position="106"/>
        <end position="125"/>
    </location>
</feature>
<reference evidence="3" key="1">
    <citation type="journal article" date="2021" name="ISME J.">
        <title>Genomic evolution of the class Acidithiobacillia: deep-branching Proteobacteria living in extreme acidic conditions.</title>
        <authorList>
            <person name="Moya-Beltran A."/>
            <person name="Beard S."/>
            <person name="Rojas-Villalobos C."/>
            <person name="Issotta F."/>
            <person name="Gallardo Y."/>
            <person name="Ulloa R."/>
            <person name="Giaveno A."/>
            <person name="Degli Esposti M."/>
            <person name="Johnson D.B."/>
            <person name="Quatrini R."/>
        </authorList>
    </citation>
    <scope>NUCLEOTIDE SEQUENCE</scope>
    <source>
        <strain evidence="3">VAN18-1</strain>
    </source>
</reference>
<dbReference type="PANTHER" id="PTHR34475">
    <property type="match status" value="1"/>
</dbReference>
<gene>
    <name evidence="3" type="ORF">HFQ13_10015</name>
</gene>
<proteinExistence type="predicted"/>
<feature type="domain" description="HTH cro/C1-type" evidence="2">
    <location>
        <begin position="12"/>
        <end position="72"/>
    </location>
</feature>
<dbReference type="Pfam" id="PF13413">
    <property type="entry name" value="HTH_25"/>
    <property type="match status" value="1"/>
</dbReference>
<dbReference type="PANTHER" id="PTHR34475:SF1">
    <property type="entry name" value="CYTOSKELETON PROTEIN RODZ"/>
    <property type="match status" value="1"/>
</dbReference>
<dbReference type="SMART" id="SM00530">
    <property type="entry name" value="HTH_XRE"/>
    <property type="match status" value="1"/>
</dbReference>